<dbReference type="FunFam" id="1.50.10.10:FF:000057">
    <property type="entry name" value="N-acylglucosamine 2-epimerase"/>
    <property type="match status" value="1"/>
</dbReference>
<gene>
    <name evidence="3" type="ORF">LPC04_04450</name>
</gene>
<reference evidence="3" key="1">
    <citation type="submission" date="2021-11" db="EMBL/GenBank/DDBJ databases">
        <title>BS-T2-15 a new species belonging to the Comamonadaceae family isolated from the soil of a French oak forest.</title>
        <authorList>
            <person name="Mieszkin S."/>
            <person name="Alain K."/>
        </authorList>
    </citation>
    <scope>NUCLEOTIDE SEQUENCE</scope>
    <source>
        <strain evidence="3">BS-T2-15</strain>
    </source>
</reference>
<proteinExistence type="inferred from homology"/>
<dbReference type="GO" id="GO:0005975">
    <property type="term" value="P:carbohydrate metabolic process"/>
    <property type="evidence" value="ECO:0007669"/>
    <property type="project" value="InterPro"/>
</dbReference>
<organism evidence="3 4">
    <name type="scientific">Scleromatobacter humisilvae</name>
    <dbReference type="NCBI Taxonomy" id="2897159"/>
    <lineage>
        <taxon>Bacteria</taxon>
        <taxon>Pseudomonadati</taxon>
        <taxon>Pseudomonadota</taxon>
        <taxon>Betaproteobacteria</taxon>
        <taxon>Burkholderiales</taxon>
        <taxon>Sphaerotilaceae</taxon>
        <taxon>Scleromatobacter</taxon>
    </lineage>
</organism>
<evidence type="ECO:0000313" key="4">
    <source>
        <dbReference type="Proteomes" id="UP001139353"/>
    </source>
</evidence>
<dbReference type="InterPro" id="IPR012341">
    <property type="entry name" value="6hp_glycosidase-like_sf"/>
</dbReference>
<comment type="caution">
    <text evidence="3">The sequence shown here is derived from an EMBL/GenBank/DDBJ whole genome shotgun (WGS) entry which is preliminary data.</text>
</comment>
<evidence type="ECO:0000313" key="3">
    <source>
        <dbReference type="EMBL" id="MCK9684955.1"/>
    </source>
</evidence>
<dbReference type="InterPro" id="IPR008928">
    <property type="entry name" value="6-hairpin_glycosidase_sf"/>
</dbReference>
<dbReference type="Pfam" id="PF07221">
    <property type="entry name" value="GlcNAc_2-epim"/>
    <property type="match status" value="1"/>
</dbReference>
<dbReference type="SUPFAM" id="SSF48208">
    <property type="entry name" value="Six-hairpin glycosidases"/>
    <property type="match status" value="1"/>
</dbReference>
<protein>
    <submittedName>
        <fullName evidence="3">AGE family epimerase/isomerase</fullName>
    </submittedName>
</protein>
<evidence type="ECO:0000256" key="1">
    <source>
        <dbReference type="ARBA" id="ARBA00008558"/>
    </source>
</evidence>
<dbReference type="Proteomes" id="UP001139353">
    <property type="component" value="Unassembled WGS sequence"/>
</dbReference>
<dbReference type="InterPro" id="IPR010819">
    <property type="entry name" value="AGE/CE"/>
</dbReference>
<dbReference type="PANTHER" id="PTHR15108">
    <property type="entry name" value="N-ACYLGLUCOSAMINE-2-EPIMERASE"/>
    <property type="match status" value="1"/>
</dbReference>
<keyword evidence="2" id="KW-0413">Isomerase</keyword>
<comment type="similarity">
    <text evidence="1">Belongs to the N-acylglucosamine 2-epimerase family.</text>
</comment>
<dbReference type="AlphaFoldDB" id="A0A9X1YHG7"/>
<dbReference type="RefSeq" id="WP_275680976.1">
    <property type="nucleotide sequence ID" value="NZ_JAJLJH010000001.1"/>
</dbReference>
<evidence type="ECO:0000256" key="2">
    <source>
        <dbReference type="ARBA" id="ARBA00023235"/>
    </source>
</evidence>
<accession>A0A9X1YHG7</accession>
<name>A0A9X1YHG7_9BURK</name>
<keyword evidence="4" id="KW-1185">Reference proteome</keyword>
<sequence length="425" mass="47760">MLPATPLPDFRSPAFLRAHIADTMAFYEGRCVDPSGGLFQFFKDDGSVYDARTRHLVSSTRYVLTHAMGGRHFGNAEWQGIARHALAFVNEAHAQPQGGFAWVLDWHDGRATVTDGTNHCYGLAFVLLAHAHALLAGQADAAGGLERCWQLMERRFWRPEHSLYADEATPDWVVGPYRGQNANMHACEAMMAAFRATKDRKYLDRAVALSDAVTAKLAAKSADLPGVVPECAALVWEHFREDWSIDPDYNRDDRTNIFRPWGFQTGHQTEWTKLLLQLDRLCAEQGLAPAPARLARARRLFDAAMRFGWDDAHGGLVYGFKPDGTLYDDGKYHWVQAESLAAAAWLATALEESGASADEVARYWGWYDRLWHHAWSHFVDHRYGAWYRVLAADNSKITDEKSPAGKVDYHDMGACYDVLAALREI</sequence>
<dbReference type="EMBL" id="JAJLJH010000001">
    <property type="protein sequence ID" value="MCK9684955.1"/>
    <property type="molecule type" value="Genomic_DNA"/>
</dbReference>
<dbReference type="Gene3D" id="1.50.10.10">
    <property type="match status" value="1"/>
</dbReference>
<dbReference type="GO" id="GO:0016853">
    <property type="term" value="F:isomerase activity"/>
    <property type="evidence" value="ECO:0007669"/>
    <property type="project" value="UniProtKB-KW"/>
</dbReference>